<feature type="region of interest" description="Disordered" evidence="1">
    <location>
        <begin position="442"/>
        <end position="499"/>
    </location>
</feature>
<name>E4UUU3_ARTGP</name>
<dbReference type="OrthoDB" id="4170804at2759"/>
<dbReference type="OMA" id="EAFNSAC"/>
<gene>
    <name evidence="2" type="ORF">MGYG_04063</name>
</gene>
<dbReference type="HOGENOM" id="CLU_040699_0_0_1"/>
<keyword evidence="3" id="KW-1185">Reference proteome</keyword>
<dbReference type="GeneID" id="10029176"/>
<evidence type="ECO:0000313" key="3">
    <source>
        <dbReference type="Proteomes" id="UP000002669"/>
    </source>
</evidence>
<proteinExistence type="predicted"/>
<dbReference type="VEuPathDB" id="FungiDB:MGYG_04063"/>
<dbReference type="InParanoid" id="E4UUU3"/>
<reference evidence="3" key="1">
    <citation type="journal article" date="2012" name="MBio">
        <title>Comparative genome analysis of Trichophyton rubrum and related dermatophytes reveals candidate genes involved in infection.</title>
        <authorList>
            <person name="Martinez D.A."/>
            <person name="Oliver B.G."/>
            <person name="Graeser Y."/>
            <person name="Goldberg J.M."/>
            <person name="Li W."/>
            <person name="Martinez-Rossi N.M."/>
            <person name="Monod M."/>
            <person name="Shelest E."/>
            <person name="Barton R.C."/>
            <person name="Birch E."/>
            <person name="Brakhage A.A."/>
            <person name="Chen Z."/>
            <person name="Gurr S.J."/>
            <person name="Heiman D."/>
            <person name="Heitman J."/>
            <person name="Kosti I."/>
            <person name="Rossi A."/>
            <person name="Saif S."/>
            <person name="Samalova M."/>
            <person name="Saunders C.W."/>
            <person name="Shea T."/>
            <person name="Summerbell R.C."/>
            <person name="Xu J."/>
            <person name="Young S."/>
            <person name="Zeng Q."/>
            <person name="Birren B.W."/>
            <person name="Cuomo C.A."/>
            <person name="White T.C."/>
        </authorList>
    </citation>
    <scope>NUCLEOTIDE SEQUENCE [LARGE SCALE GENOMIC DNA]</scope>
    <source>
        <strain evidence="3">ATCC MYA-4604 / CBS 118893</strain>
    </source>
</reference>
<evidence type="ECO:0000313" key="2">
    <source>
        <dbReference type="EMBL" id="EFR01060.1"/>
    </source>
</evidence>
<dbReference type="eggNOG" id="ENOG502SVW8">
    <property type="taxonomic scope" value="Eukaryota"/>
</dbReference>
<dbReference type="EMBL" id="DS989824">
    <property type="protein sequence ID" value="EFR01060.1"/>
    <property type="molecule type" value="Genomic_DNA"/>
</dbReference>
<organism evidence="3">
    <name type="scientific">Arthroderma gypseum (strain ATCC MYA-4604 / CBS 118893)</name>
    <name type="common">Microsporum gypseum</name>
    <dbReference type="NCBI Taxonomy" id="535722"/>
    <lineage>
        <taxon>Eukaryota</taxon>
        <taxon>Fungi</taxon>
        <taxon>Dikarya</taxon>
        <taxon>Ascomycota</taxon>
        <taxon>Pezizomycotina</taxon>
        <taxon>Eurotiomycetes</taxon>
        <taxon>Eurotiomycetidae</taxon>
        <taxon>Onygenales</taxon>
        <taxon>Arthrodermataceae</taxon>
        <taxon>Nannizzia</taxon>
    </lineage>
</organism>
<sequence>MAWQTRTGTCAYTIFSTAEVKKFIDLLYTDIPFQKGLIDCLVAKGDTLDYAKSRGYIPQPDDWKLIKSLAEPGPNFDLRFAGGAYRVDPNGLGIWELLVVSSTQVVYVDGVAATSAKVDEDGFVTFSIQSGYNFRIKIIPAPLVGDKPESMRESSFSGEVWQNGSVHRSTIAGKRFYPWGNMFGKVEDEEVRPERSPPVSDETKYKAAEVRNREAQMSLAVATDLISSQYWPRSPAAIMADPKEWGELLPKAVAVLLGFLVYYAAGKMGDAWSDPVKVVISVLMAAVSDALLERIQDRSLVNLKDTITIVKTDIRWRSGTNRPDMKWVDEMVYRRVQRLDGDTLPKPETLIKELTEKAEREFIRRADYFMRPMLEKSFSVLSTCFWNKYSATITEALKARVAEDISATEMQRIVTKHLERGADLRSFNDEIKRLKDELAEKEKEKDQKIKSIPPGPEHDLDRKRIEDEYQLEKTNSELEQKRQENEWREKEKEHVKSIDRVRETLEELASEHREEREEEIRRRGRH</sequence>
<dbReference type="Proteomes" id="UP000002669">
    <property type="component" value="Unassembled WGS sequence"/>
</dbReference>
<feature type="compositionally biased region" description="Basic and acidic residues" evidence="1">
    <location>
        <begin position="456"/>
        <end position="499"/>
    </location>
</feature>
<evidence type="ECO:0000256" key="1">
    <source>
        <dbReference type="SAM" id="MobiDB-lite"/>
    </source>
</evidence>
<accession>E4UUU3</accession>
<feature type="region of interest" description="Disordered" evidence="1">
    <location>
        <begin position="507"/>
        <end position="526"/>
    </location>
</feature>
<dbReference type="AlphaFoldDB" id="E4UUU3"/>
<dbReference type="RefSeq" id="XP_003173890.1">
    <property type="nucleotide sequence ID" value="XM_003173842.1"/>
</dbReference>
<protein>
    <submittedName>
        <fullName evidence="2">Uncharacterized protein</fullName>
    </submittedName>
</protein>